<protein>
    <submittedName>
        <fullName evidence="2">Uncharacterized protein</fullName>
    </submittedName>
</protein>
<gene>
    <name evidence="2" type="ORF">D5R81_10885</name>
</gene>
<feature type="transmembrane region" description="Helical" evidence="1">
    <location>
        <begin position="235"/>
        <end position="257"/>
    </location>
</feature>
<keyword evidence="1" id="KW-1133">Transmembrane helix</keyword>
<evidence type="ECO:0000256" key="1">
    <source>
        <dbReference type="SAM" id="Phobius"/>
    </source>
</evidence>
<feature type="transmembrane region" description="Helical" evidence="1">
    <location>
        <begin position="101"/>
        <end position="121"/>
    </location>
</feature>
<keyword evidence="1" id="KW-0812">Transmembrane</keyword>
<feature type="transmembrane region" description="Helical" evidence="1">
    <location>
        <begin position="127"/>
        <end position="145"/>
    </location>
</feature>
<comment type="caution">
    <text evidence="2">The sequence shown here is derived from an EMBL/GenBank/DDBJ whole genome shotgun (WGS) entry which is preliminary data.</text>
</comment>
<keyword evidence="1" id="KW-0472">Membrane</keyword>
<dbReference type="OrthoDB" id="6281851at2"/>
<evidence type="ECO:0000313" key="3">
    <source>
        <dbReference type="Proteomes" id="UP000273022"/>
    </source>
</evidence>
<feature type="transmembrane region" description="Helical" evidence="1">
    <location>
        <begin position="322"/>
        <end position="341"/>
    </location>
</feature>
<feature type="transmembrane region" description="Helical" evidence="1">
    <location>
        <begin position="373"/>
        <end position="392"/>
    </location>
</feature>
<proteinExistence type="predicted"/>
<feature type="transmembrane region" description="Helical" evidence="1">
    <location>
        <begin position="30"/>
        <end position="56"/>
    </location>
</feature>
<feature type="transmembrane region" description="Helical" evidence="1">
    <location>
        <begin position="152"/>
        <end position="169"/>
    </location>
</feature>
<dbReference type="Proteomes" id="UP000273022">
    <property type="component" value="Unassembled WGS sequence"/>
</dbReference>
<feature type="transmembrane region" description="Helical" evidence="1">
    <location>
        <begin position="62"/>
        <end position="80"/>
    </location>
</feature>
<dbReference type="RefSeq" id="WP_121853664.1">
    <property type="nucleotide sequence ID" value="NZ_CP037952.1"/>
</dbReference>
<reference evidence="2 3" key="1">
    <citation type="submission" date="2018-09" db="EMBL/GenBank/DDBJ databases">
        <title>Phylogeny of the Shewanellaceae, and recommendation for two new genera, Pseudoshewanella and Parashewanella.</title>
        <authorList>
            <person name="Wang G."/>
        </authorList>
    </citation>
    <scope>NUCLEOTIDE SEQUENCE [LARGE SCALE GENOMIC DNA]</scope>
    <source>
        <strain evidence="2 3">KCTC 22492</strain>
    </source>
</reference>
<sequence length="433" mass="48377">MAKHSLTCEPSAQLQVSKSWRNPYRGMIRLWCFDIGSASFLITALLAAVFSFMALVTDVPKIFSLLYGMSIISVFAATSWMINRMRGNESIRLIPHLFSNLLIQACTISLLQIALGTAISWKFFDMSILAHLLVVTAIGLSFVRLCLLIPKLFFAAGFLFVIPAFFGDSEISVSIHWLALGNLVILAELVRGLIMVKWSPNAQGIYTSGAEMGMFSVPNIGGKWLQKVHKYLHPAGFFMGNALSVLLVLLMIAFVVLEAANQIFHWQFPTLALLSQMFIITCALVHWTRVQRHKAFELLYLLPTHSGLSELISQFIRGQRRLLLIVTMCIALFSSVMSVWIPELSKIDIIHITMSTYIGSALVLGLGCMCQKIWQVSLSMLVIVGQSLWLSMGVKQMSDGGDESFWLIGNVILFVIAEVIFSMGKRQLWKTKK</sequence>
<feature type="transmembrane region" description="Helical" evidence="1">
    <location>
        <begin position="347"/>
        <end position="366"/>
    </location>
</feature>
<accession>A0A3A6TSX2</accession>
<organism evidence="2 3">
    <name type="scientific">Parashewanella spongiae</name>
    <dbReference type="NCBI Taxonomy" id="342950"/>
    <lineage>
        <taxon>Bacteria</taxon>
        <taxon>Pseudomonadati</taxon>
        <taxon>Pseudomonadota</taxon>
        <taxon>Gammaproteobacteria</taxon>
        <taxon>Alteromonadales</taxon>
        <taxon>Shewanellaceae</taxon>
        <taxon>Parashewanella</taxon>
    </lineage>
</organism>
<dbReference type="AlphaFoldDB" id="A0A3A6TSX2"/>
<dbReference type="EMBL" id="QYYH01000061">
    <property type="protein sequence ID" value="RJY14705.1"/>
    <property type="molecule type" value="Genomic_DNA"/>
</dbReference>
<name>A0A3A6TSX2_9GAMM</name>
<feature type="transmembrane region" description="Helical" evidence="1">
    <location>
        <begin position="175"/>
        <end position="194"/>
    </location>
</feature>
<keyword evidence="3" id="KW-1185">Reference proteome</keyword>
<feature type="transmembrane region" description="Helical" evidence="1">
    <location>
        <begin position="263"/>
        <end position="285"/>
    </location>
</feature>
<feature type="transmembrane region" description="Helical" evidence="1">
    <location>
        <begin position="404"/>
        <end position="424"/>
    </location>
</feature>
<evidence type="ECO:0000313" key="2">
    <source>
        <dbReference type="EMBL" id="RJY14705.1"/>
    </source>
</evidence>